<feature type="domain" description="PelB C-terminal" evidence="2">
    <location>
        <begin position="738"/>
        <end position="974"/>
    </location>
</feature>
<dbReference type="EMBL" id="CP038254">
    <property type="protein sequence ID" value="QBR83792.1"/>
    <property type="molecule type" value="Genomic_DNA"/>
</dbReference>
<dbReference type="InterPro" id="IPR057306">
    <property type="entry name" value="B-barrel_PelB_C"/>
</dbReference>
<feature type="chain" id="PRO_5043836046" evidence="1">
    <location>
        <begin position="23"/>
        <end position="997"/>
    </location>
</feature>
<accession>A0AAX1EFH3</accession>
<dbReference type="Pfam" id="PF13429">
    <property type="entry name" value="TPR_15"/>
    <property type="match status" value="1"/>
</dbReference>
<evidence type="ECO:0000256" key="1">
    <source>
        <dbReference type="SAM" id="SignalP"/>
    </source>
</evidence>
<dbReference type="Gene3D" id="1.25.40.10">
    <property type="entry name" value="Tetratricopeptide repeat domain"/>
    <property type="match status" value="2"/>
</dbReference>
<feature type="signal peptide" evidence="1">
    <location>
        <begin position="1"/>
        <end position="22"/>
    </location>
</feature>
<proteinExistence type="predicted"/>
<evidence type="ECO:0000259" key="2">
    <source>
        <dbReference type="Pfam" id="PF24604"/>
    </source>
</evidence>
<dbReference type="Pfam" id="PF24604">
    <property type="entry name" value="B-barrel_PelB_C"/>
    <property type="match status" value="1"/>
</dbReference>
<evidence type="ECO:0000313" key="3">
    <source>
        <dbReference type="EMBL" id="QBR83792.1"/>
    </source>
</evidence>
<sequence length="997" mass="114941">MELTLFMRKLLFIFACCLPCFAAAALSSTETIEKDHAVEKNPYSETVGQNIEAQAPGAEDEKIVYQDKKSGDKIIVHLTRYEPQLYLLAYNTFLMSGEPSYAFKLAKVAVRHEPQNIEWRKRLAQTSLWTGNAIVALNQWMYFINHQIEPQLYIPKALALAGQLRDYDIQAALLRKLLKVSPGDNALFLKYVKSVQSQGFPLKALNILKKIPAVKKKPHYLQQMAAIANSLDEPELEYHYLSLLSPLQENDLLTQVKQAEILYSKGDLQAAFNHYHQAASEVALNNHEFWKSYGSISLLTGHRDTAVLAYKKLLQGHQIDKFHLLLLSDLEEELDMKEMAYAHAKLGFERFHDLQFMKLMLGLESELRRSDELLKYLAGLSAKQMGALENDPNYAPVIANLYWQAGDRLKGWQAWQALLKRWPDNTRIQTEFLWMLVDNNLYQQMEFVLHRWNDILEKKAALWNIYSAMLTALGYYPQALWLMKQHWRQVNNQYSLLLNIADLFTQNNHPFAAYYSQRKAFYLLLNEMMVIKKTPSLSQQLALSELTRRFASAETTYRILIHLSKQLFSEVSVDEQLIAWALEQQRYSIARQMIRRRTLSGKETPPWMMLTLALEENDRQQMQTLLQKAPKQLPYRDRVRAAMATGNFKRAEEYAYQGLKEHPDDNEMHRLFIDTMLLRANKIYIEQMQQGYGNVVGPLTKLNGRFYLTPSLAFKPFAKAWFPHTTDAAVFAPTPSLVRNTGVCLRKTIEQGWLEGGISVMRGLASVVPLTARWHRNEVIRGMSLELGFAYHDEADESSAMLVGGMKNDASMKVNYSYDSYNLFDAEAHVLHFAGQDSWTLGRGEEFRAHWQHKFYLSSPDWNINFYGSWLNYKSKERPLPLLLQQLIPADQTPSVSFYMPISNVEGGVTLGFNQKYREDYTRDWKLFAEGGLFYSKAFKLGKIIQGGASTSIFGRDHLVLFAEYSVNQQQVSQAQINQSTSGQVYYIIGMSYEHYF</sequence>
<dbReference type="Proteomes" id="UP000295517">
    <property type="component" value="Chromosome"/>
</dbReference>
<dbReference type="AlphaFoldDB" id="A0AAX1EFH3"/>
<dbReference type="SUPFAM" id="SSF48452">
    <property type="entry name" value="TPR-like"/>
    <property type="match status" value="3"/>
</dbReference>
<evidence type="ECO:0000313" key="4">
    <source>
        <dbReference type="Proteomes" id="UP000295517"/>
    </source>
</evidence>
<keyword evidence="1" id="KW-0732">Signal</keyword>
<gene>
    <name evidence="3" type="ORF">E3983_05160</name>
</gene>
<protein>
    <submittedName>
        <fullName evidence="3">Tetratricopeptide repeat protein</fullName>
    </submittedName>
</protein>
<name>A0AAX1EFH3_9GAMM</name>
<organism evidence="3 4">
    <name type="scientific">Legionella israelensis</name>
    <dbReference type="NCBI Taxonomy" id="454"/>
    <lineage>
        <taxon>Bacteria</taxon>
        <taxon>Pseudomonadati</taxon>
        <taxon>Pseudomonadota</taxon>
        <taxon>Gammaproteobacteria</taxon>
        <taxon>Legionellales</taxon>
        <taxon>Legionellaceae</taxon>
        <taxon>Legionella</taxon>
    </lineage>
</organism>
<reference evidence="3 4" key="1">
    <citation type="submission" date="2019-03" db="EMBL/GenBank/DDBJ databases">
        <title>Diverse conjugative elements silence natural transformation in Legionella species.</title>
        <authorList>
            <person name="Durieux I."/>
            <person name="Ginevra C."/>
            <person name="Attaiech L."/>
            <person name="Picq K."/>
            <person name="Juan P.A."/>
            <person name="Jarraud S."/>
            <person name="Charpentier X."/>
        </authorList>
    </citation>
    <scope>NUCLEOTIDE SEQUENCE [LARGE SCALE GENOMIC DNA]</scope>
    <source>
        <strain evidence="3 4">HL-0427-4011</strain>
    </source>
</reference>
<dbReference type="InterPro" id="IPR011990">
    <property type="entry name" value="TPR-like_helical_dom_sf"/>
</dbReference>